<dbReference type="CDD" id="cd03801">
    <property type="entry name" value="GT4_PimA-like"/>
    <property type="match status" value="1"/>
</dbReference>
<proteinExistence type="predicted"/>
<name>A0A397WH15_PHOVU</name>
<sequence>MKKLLFISSRPIFPIIGGDQIRTFQSLRLLAEYFNIHLIIITPTDISKEKMAEYERYGTWRYFKMSKVDHFVSAMRFLYNSLPIQVNYYYSKKVQNYIDSIINDYDVVYCNNLRTAEYFRRHTSVSRVIDFVDAISMNYEKARKHANLLMKVVYNIDYHRCKIYESLLLQEFDNAAVISDIDKDYILRNSKVKKNIQVVGNMADVSEYVEETEGHNLAFIGKMSYAPNILAVSNFVKNVLPLIRNKIPDVTFYIVGASPDRDVLKLHDGKKVIVTGFVENINEYFNLASIIVAPMLSGAGIQNKIIQAMGSGKCVVTTPIGAEGLIIKGEIAIEKNDNDMAERIIFLLSHKDVRCAMGKDARKYVQQNLSFDAISQQFYKLVTHLL</sequence>
<reference evidence="1 6" key="2">
    <citation type="journal article" date="2019" name="Nat. Med.">
        <title>A library of human gut bacterial isolates paired with longitudinal multiomics data enables mechanistic microbiome research.</title>
        <authorList>
            <person name="Poyet M."/>
            <person name="Groussin M."/>
            <person name="Gibbons S.M."/>
            <person name="Avila-Pacheco J."/>
            <person name="Jiang X."/>
            <person name="Kearney S.M."/>
            <person name="Perrotta A.R."/>
            <person name="Berdy B."/>
            <person name="Zhao S."/>
            <person name="Lieberman T.D."/>
            <person name="Swanson P.K."/>
            <person name="Smith M."/>
            <person name="Roesemann S."/>
            <person name="Alexander J.E."/>
            <person name="Rich S.A."/>
            <person name="Livny J."/>
            <person name="Vlamakis H."/>
            <person name="Clish C."/>
            <person name="Bullock K."/>
            <person name="Deik A."/>
            <person name="Scott J."/>
            <person name="Pierce K.A."/>
            <person name="Xavier R.J."/>
            <person name="Alm E.J."/>
        </authorList>
    </citation>
    <scope>NUCLEOTIDE SEQUENCE [LARGE SCALE GENOMIC DNA]</scope>
    <source>
        <strain evidence="1 6">BIOML-A122</strain>
    </source>
</reference>
<dbReference type="PANTHER" id="PTHR12526:SF630">
    <property type="entry name" value="GLYCOSYLTRANSFERASE"/>
    <property type="match status" value="1"/>
</dbReference>
<accession>A0A397WH15</accession>
<dbReference type="Pfam" id="PF13692">
    <property type="entry name" value="Glyco_trans_1_4"/>
    <property type="match status" value="1"/>
</dbReference>
<keyword evidence="3" id="KW-0808">Transferase</keyword>
<dbReference type="EMBL" id="WDBI01000063">
    <property type="protein sequence ID" value="KAB6522076.1"/>
    <property type="molecule type" value="Genomic_DNA"/>
</dbReference>
<dbReference type="Proteomes" id="UP000261003">
    <property type="component" value="Unassembled WGS sequence"/>
</dbReference>
<organism evidence="3 5">
    <name type="scientific">Phocaeicola vulgatus</name>
    <name type="common">Bacteroides vulgatus</name>
    <dbReference type="NCBI Taxonomy" id="821"/>
    <lineage>
        <taxon>Bacteria</taxon>
        <taxon>Pseudomonadati</taxon>
        <taxon>Bacteroidota</taxon>
        <taxon>Bacteroidia</taxon>
        <taxon>Bacteroidales</taxon>
        <taxon>Bacteroidaceae</taxon>
        <taxon>Phocaeicola</taxon>
    </lineage>
</organism>
<protein>
    <submittedName>
        <fullName evidence="3">Glycosyltransferase</fullName>
    </submittedName>
</protein>
<evidence type="ECO:0000313" key="5">
    <source>
        <dbReference type="Proteomes" id="UP000283429"/>
    </source>
</evidence>
<evidence type="ECO:0000313" key="2">
    <source>
        <dbReference type="EMBL" id="RGM40874.1"/>
    </source>
</evidence>
<dbReference type="EMBL" id="QSTG01000039">
    <property type="protein sequence ID" value="RGM40874.1"/>
    <property type="molecule type" value="Genomic_DNA"/>
</dbReference>
<dbReference type="SUPFAM" id="SSF53756">
    <property type="entry name" value="UDP-Glycosyltransferase/glycogen phosphorylase"/>
    <property type="match status" value="1"/>
</dbReference>
<evidence type="ECO:0000313" key="1">
    <source>
        <dbReference type="EMBL" id="KAB6522076.1"/>
    </source>
</evidence>
<dbReference type="EMBL" id="QSJM01000038">
    <property type="protein sequence ID" value="RHD78770.1"/>
    <property type="molecule type" value="Genomic_DNA"/>
</dbReference>
<evidence type="ECO:0000313" key="3">
    <source>
        <dbReference type="EMBL" id="RHD78770.1"/>
    </source>
</evidence>
<evidence type="ECO:0000313" key="6">
    <source>
        <dbReference type="Proteomes" id="UP000469427"/>
    </source>
</evidence>
<dbReference type="Gene3D" id="3.40.50.2000">
    <property type="entry name" value="Glycogen Phosphorylase B"/>
    <property type="match status" value="2"/>
</dbReference>
<comment type="caution">
    <text evidence="3">The sequence shown here is derived from an EMBL/GenBank/DDBJ whole genome shotgun (WGS) entry which is preliminary data.</text>
</comment>
<reference evidence="4 5" key="1">
    <citation type="submission" date="2018-08" db="EMBL/GenBank/DDBJ databases">
        <title>A genome reference for cultivated species of the human gut microbiota.</title>
        <authorList>
            <person name="Zou Y."/>
            <person name="Xue W."/>
            <person name="Luo G."/>
        </authorList>
    </citation>
    <scope>NUCLEOTIDE SEQUENCE [LARGE SCALE GENOMIC DNA]</scope>
    <source>
        <strain evidence="3 5">AM30-40</strain>
        <strain evidence="2 4">OM08-13BH</strain>
    </source>
</reference>
<gene>
    <name evidence="3" type="ORF">DW783_13095</name>
    <name evidence="2" type="ORF">DXC16_18370</name>
    <name evidence="1" type="ORF">GAY98_22665</name>
</gene>
<dbReference type="GO" id="GO:0016740">
    <property type="term" value="F:transferase activity"/>
    <property type="evidence" value="ECO:0007669"/>
    <property type="project" value="UniProtKB-KW"/>
</dbReference>
<dbReference type="PANTHER" id="PTHR12526">
    <property type="entry name" value="GLYCOSYLTRANSFERASE"/>
    <property type="match status" value="1"/>
</dbReference>
<evidence type="ECO:0000313" key="4">
    <source>
        <dbReference type="Proteomes" id="UP000261003"/>
    </source>
</evidence>
<dbReference type="RefSeq" id="WP_117475012.1">
    <property type="nucleotide sequence ID" value="NZ_CP096965.1"/>
</dbReference>
<dbReference type="Proteomes" id="UP000283429">
    <property type="component" value="Unassembled WGS sequence"/>
</dbReference>
<dbReference type="Proteomes" id="UP000469427">
    <property type="component" value="Unassembled WGS sequence"/>
</dbReference>
<dbReference type="AlphaFoldDB" id="A0A397WH15"/>